<dbReference type="InterPro" id="IPR036291">
    <property type="entry name" value="NAD(P)-bd_dom_sf"/>
</dbReference>
<dbReference type="PANTHER" id="PTHR48106">
    <property type="entry name" value="QUINONE OXIDOREDUCTASE PIG3-RELATED"/>
    <property type="match status" value="1"/>
</dbReference>
<dbReference type="Gene3D" id="3.40.50.720">
    <property type="entry name" value="NAD(P)-binding Rossmann-like Domain"/>
    <property type="match status" value="1"/>
</dbReference>
<dbReference type="SUPFAM" id="SSF51735">
    <property type="entry name" value="NAD(P)-binding Rossmann-fold domains"/>
    <property type="match status" value="1"/>
</dbReference>
<feature type="domain" description="Enoyl reductase (ER)" evidence="3">
    <location>
        <begin position="11"/>
        <end position="307"/>
    </location>
</feature>
<dbReference type="InterPro" id="IPR013154">
    <property type="entry name" value="ADH-like_N"/>
</dbReference>
<proteinExistence type="predicted"/>
<dbReference type="Proteomes" id="UP001597399">
    <property type="component" value="Unassembled WGS sequence"/>
</dbReference>
<evidence type="ECO:0000313" key="5">
    <source>
        <dbReference type="Proteomes" id="UP001597399"/>
    </source>
</evidence>
<dbReference type="InterPro" id="IPR011032">
    <property type="entry name" value="GroES-like_sf"/>
</dbReference>
<keyword evidence="5" id="KW-1185">Reference proteome</keyword>
<dbReference type="SUPFAM" id="SSF50129">
    <property type="entry name" value="GroES-like"/>
    <property type="match status" value="1"/>
</dbReference>
<dbReference type="EMBL" id="JBHUMQ010000017">
    <property type="protein sequence ID" value="MFD2693452.1"/>
    <property type="molecule type" value="Genomic_DNA"/>
</dbReference>
<evidence type="ECO:0000313" key="4">
    <source>
        <dbReference type="EMBL" id="MFD2693452.1"/>
    </source>
</evidence>
<comment type="caution">
    <text evidence="4">The sequence shown here is derived from an EMBL/GenBank/DDBJ whole genome shotgun (WGS) entry which is preliminary data.</text>
</comment>
<dbReference type="RefSeq" id="WP_253060245.1">
    <property type="nucleotide sequence ID" value="NZ_JAMXWM010000005.1"/>
</dbReference>
<dbReference type="Gene3D" id="3.90.180.10">
    <property type="entry name" value="Medium-chain alcohol dehydrogenases, catalytic domain"/>
    <property type="match status" value="1"/>
</dbReference>
<name>A0ABW5S2U0_9BACL</name>
<organism evidence="4 5">
    <name type="scientific">Sporolactobacillus shoreicorticis</name>
    <dbReference type="NCBI Taxonomy" id="1923877"/>
    <lineage>
        <taxon>Bacteria</taxon>
        <taxon>Bacillati</taxon>
        <taxon>Bacillota</taxon>
        <taxon>Bacilli</taxon>
        <taxon>Bacillales</taxon>
        <taxon>Sporolactobacillaceae</taxon>
        <taxon>Sporolactobacillus</taxon>
    </lineage>
</organism>
<dbReference type="InterPro" id="IPR020843">
    <property type="entry name" value="ER"/>
</dbReference>
<protein>
    <submittedName>
        <fullName evidence="4">Zinc-binding dehydrogenase</fullName>
    </submittedName>
</protein>
<gene>
    <name evidence="4" type="ORF">ACFSUE_07410</name>
</gene>
<evidence type="ECO:0000259" key="3">
    <source>
        <dbReference type="SMART" id="SM00829"/>
    </source>
</evidence>
<keyword evidence="1" id="KW-0521">NADP</keyword>
<accession>A0ABW5S2U0</accession>
<sequence>MKGIITHRSHDTNFSFKDFAVPTAKTDEAIIEVTSVSINPGNLKNALTEKDGYTPGWDFSGIIVKESLDGNSPKVGDPVIGMLTSGAWKEQIVVPNKLLSVVSDDTDLKTAAALPIVGLTALYALQKGNFLLNKNILITGSTGGVGYFAHQLAHLAGANHYGVVRNPDKQNKILKTGAKKVYLYSDFGESQDKQKFDLIIDSLGGDMINILMQKLYPYGKLISVGNMLSDKVVIDYGNLLNTGGRSFERFYLGEEIKHRAIKKDLKYLSELLAQEKIDLDTLQFNWKNINEITKKILHGSLKGKVILNIKE</sequence>
<keyword evidence="2" id="KW-0560">Oxidoreductase</keyword>
<dbReference type="Pfam" id="PF00107">
    <property type="entry name" value="ADH_zinc_N"/>
    <property type="match status" value="1"/>
</dbReference>
<evidence type="ECO:0000256" key="2">
    <source>
        <dbReference type="ARBA" id="ARBA00023002"/>
    </source>
</evidence>
<dbReference type="SMART" id="SM00829">
    <property type="entry name" value="PKS_ER"/>
    <property type="match status" value="1"/>
</dbReference>
<evidence type="ECO:0000256" key="1">
    <source>
        <dbReference type="ARBA" id="ARBA00022857"/>
    </source>
</evidence>
<reference evidence="5" key="1">
    <citation type="journal article" date="2019" name="Int. J. Syst. Evol. Microbiol.">
        <title>The Global Catalogue of Microorganisms (GCM) 10K type strain sequencing project: providing services to taxonomists for standard genome sequencing and annotation.</title>
        <authorList>
            <consortium name="The Broad Institute Genomics Platform"/>
            <consortium name="The Broad Institute Genome Sequencing Center for Infectious Disease"/>
            <person name="Wu L."/>
            <person name="Ma J."/>
        </authorList>
    </citation>
    <scope>NUCLEOTIDE SEQUENCE [LARGE SCALE GENOMIC DNA]</scope>
    <source>
        <strain evidence="5">TISTR 2466</strain>
    </source>
</reference>
<dbReference type="Pfam" id="PF08240">
    <property type="entry name" value="ADH_N"/>
    <property type="match status" value="1"/>
</dbReference>
<dbReference type="InterPro" id="IPR013149">
    <property type="entry name" value="ADH-like_C"/>
</dbReference>